<dbReference type="PANTHER" id="PTHR46599">
    <property type="entry name" value="PIGGYBAC TRANSPOSABLE ELEMENT-DERIVED PROTEIN 4"/>
    <property type="match status" value="1"/>
</dbReference>
<feature type="transmembrane region" description="Helical" evidence="2">
    <location>
        <begin position="652"/>
        <end position="672"/>
    </location>
</feature>
<keyword evidence="2" id="KW-1133">Transmembrane helix</keyword>
<feature type="region of interest" description="Disordered" evidence="1">
    <location>
        <begin position="852"/>
        <end position="889"/>
    </location>
</feature>
<dbReference type="EMBL" id="ANIX01001243">
    <property type="protein sequence ID" value="ETP20298.1"/>
    <property type="molecule type" value="Genomic_DNA"/>
</dbReference>
<accession>W2XD39</accession>
<feature type="compositionally biased region" description="Pro residues" evidence="1">
    <location>
        <begin position="145"/>
        <end position="159"/>
    </location>
</feature>
<organism evidence="4 5">
    <name type="scientific">Phytophthora nicotianae CJ01A1</name>
    <dbReference type="NCBI Taxonomy" id="1317063"/>
    <lineage>
        <taxon>Eukaryota</taxon>
        <taxon>Sar</taxon>
        <taxon>Stramenopiles</taxon>
        <taxon>Oomycota</taxon>
        <taxon>Peronosporomycetes</taxon>
        <taxon>Peronosporales</taxon>
        <taxon>Peronosporaceae</taxon>
        <taxon>Phytophthora</taxon>
    </lineage>
</organism>
<dbReference type="InterPro" id="IPR029526">
    <property type="entry name" value="PGBD"/>
</dbReference>
<evidence type="ECO:0000313" key="5">
    <source>
        <dbReference type="Proteomes" id="UP000018958"/>
    </source>
</evidence>
<dbReference type="PANTHER" id="PTHR46599:SF3">
    <property type="entry name" value="PIGGYBAC TRANSPOSABLE ELEMENT-DERIVED PROTEIN 4"/>
    <property type="match status" value="1"/>
</dbReference>
<feature type="region of interest" description="Disordered" evidence="1">
    <location>
        <begin position="74"/>
        <end position="222"/>
    </location>
</feature>
<protein>
    <recommendedName>
        <fullName evidence="3">PiggyBac transposable element-derived protein domain-containing protein</fullName>
    </recommendedName>
</protein>
<feature type="compositionally biased region" description="Acidic residues" evidence="1">
    <location>
        <begin position="213"/>
        <end position="222"/>
    </location>
</feature>
<sequence length="889" mass="97891">MAKRKRIKKLTWGKLWTKLKKLGWRFERTKGLATENRYFTPAGWEKRPHATHLVDYYEGPDEVWKHLPEDVLYDDAAGADGASEPPPSTRPPATQSDASPAQSPARAPAKAPAKSPAQSPVKSPAQIPAQSPAQPPATSPAKSPSRPPARAPPKTPMRTPPKKRARKAIASATPSPQPSPRVPPPTRVKPSRSARHVAETVDISVGNDRMTSGDEDDYAVDDDGAVSDIEASSEISSSEDEETSDEADAVYLSAGTPFDKMTKEQLSTSLQIPAADLARASAAPTQLAQVLGCHLEGLFFLFLPKEMWVAIATESNRYQLQYREQAAEEIMARQQRIKDRRPAYKMKTLQQVQKEQRAFKPIQAHELVNFMATLCPYPVSPQREIGKALGSGCSSDNSHADAVKFKTWKIKPIADTINTTFKLGMTVGQRIAFDEGMIPMRSKYNPMRQYLRGKPHPWGTKCFLTCDADTGYCYRAEIYQGKVDTDCADLNQGPNAVLRNVDAVLDGLPKKRLIITDRFYSSVLLSSILLQRGLYHVGTIQTNRRGYCKAIPYKSAKRPKNMARGSYRIAQSKDEPSMIAVSWMDNRPVHFIATGCSTEPATLSRREGSAVVDVPAPRLVKEYQDGMGGADVHDQLRLQRYSIQGAMKMRKYYHTIFLGLVDMALINAFIIFRRVQGDRTTGPAQPTHAHFMRVMQMSLLAVGASDFEGDLSVRALTDTPVPPSPTPRYRLSTSHSTKQVEVYRTTRGKNGKESRKRRQYACKVCSLLRPAKNPWETTFYCFECTEARLAGTPDDSSSAKGKIYLCQKVRQHDPTAATNSATCSQIWHELWGGGANIPPGLKSIRLRAPVDQGAQAADGHDDVSSVSSGARSGSDGGSPAEGIVEPAVI</sequence>
<feature type="compositionally biased region" description="Pro residues" evidence="1">
    <location>
        <begin position="175"/>
        <end position="187"/>
    </location>
</feature>
<evidence type="ECO:0000256" key="1">
    <source>
        <dbReference type="SAM" id="MobiDB-lite"/>
    </source>
</evidence>
<evidence type="ECO:0000259" key="3">
    <source>
        <dbReference type="Pfam" id="PF13843"/>
    </source>
</evidence>
<evidence type="ECO:0000256" key="2">
    <source>
        <dbReference type="SAM" id="Phobius"/>
    </source>
</evidence>
<proteinExistence type="predicted"/>
<reference evidence="4 5" key="1">
    <citation type="submission" date="2013-11" db="EMBL/GenBank/DDBJ databases">
        <title>The Genome Sequence of Phytophthora parasitica CJ01A1.</title>
        <authorList>
            <consortium name="The Broad Institute Genomics Platform"/>
            <person name="Russ C."/>
            <person name="Tyler B."/>
            <person name="Panabieres F."/>
            <person name="Shan W."/>
            <person name="Tripathy S."/>
            <person name="Grunwald N."/>
            <person name="Machado M."/>
            <person name="Johnson C.S."/>
            <person name="Walker B."/>
            <person name="Young S.K."/>
            <person name="Zeng Q."/>
            <person name="Gargeya S."/>
            <person name="Fitzgerald M."/>
            <person name="Haas B."/>
            <person name="Abouelleil A."/>
            <person name="Allen A.W."/>
            <person name="Alvarado L."/>
            <person name="Arachchi H.M."/>
            <person name="Berlin A.M."/>
            <person name="Chapman S.B."/>
            <person name="Gainer-Dewar J."/>
            <person name="Goldberg J."/>
            <person name="Griggs A."/>
            <person name="Gujja S."/>
            <person name="Hansen M."/>
            <person name="Howarth C."/>
            <person name="Imamovic A."/>
            <person name="Ireland A."/>
            <person name="Larimer J."/>
            <person name="McCowan C."/>
            <person name="Murphy C."/>
            <person name="Pearson M."/>
            <person name="Poon T.W."/>
            <person name="Priest M."/>
            <person name="Roberts A."/>
            <person name="Saif S."/>
            <person name="Shea T."/>
            <person name="Sisk P."/>
            <person name="Sykes S."/>
            <person name="Wortman J."/>
            <person name="Nusbaum C."/>
            <person name="Birren B."/>
        </authorList>
    </citation>
    <scope>NUCLEOTIDE SEQUENCE [LARGE SCALE GENOMIC DNA]</scope>
    <source>
        <strain evidence="4 5">CJ01A1</strain>
    </source>
</reference>
<dbReference type="AlphaFoldDB" id="W2XD39"/>
<keyword evidence="2" id="KW-0812">Transmembrane</keyword>
<comment type="caution">
    <text evidence="4">The sequence shown here is derived from an EMBL/GenBank/DDBJ whole genome shotgun (WGS) entry which is preliminary data.</text>
</comment>
<feature type="region of interest" description="Disordered" evidence="1">
    <location>
        <begin position="715"/>
        <end position="737"/>
    </location>
</feature>
<keyword evidence="2" id="KW-0472">Membrane</keyword>
<dbReference type="Pfam" id="PF13843">
    <property type="entry name" value="DDE_Tnp_1_7"/>
    <property type="match status" value="1"/>
</dbReference>
<feature type="domain" description="PiggyBac transposable element-derived protein" evidence="3">
    <location>
        <begin position="395"/>
        <end position="669"/>
    </location>
</feature>
<name>W2XD39_PHYNI</name>
<dbReference type="Proteomes" id="UP000018958">
    <property type="component" value="Unassembled WGS sequence"/>
</dbReference>
<gene>
    <name evidence="4" type="ORF">F441_05960</name>
</gene>
<evidence type="ECO:0000313" key="4">
    <source>
        <dbReference type="EMBL" id="ETP20298.1"/>
    </source>
</evidence>
<feature type="compositionally biased region" description="Low complexity" evidence="1">
    <location>
        <begin position="91"/>
        <end position="132"/>
    </location>
</feature>
<dbReference type="OrthoDB" id="121849at2759"/>
<feature type="compositionally biased region" description="Low complexity" evidence="1">
    <location>
        <begin position="864"/>
        <end position="873"/>
    </location>
</feature>